<dbReference type="Gene3D" id="2.40.30.10">
    <property type="entry name" value="Translation factors"/>
    <property type="match status" value="1"/>
</dbReference>
<dbReference type="Proteomes" id="UP001202961">
    <property type="component" value="Unassembled WGS sequence"/>
</dbReference>
<comment type="cofactor">
    <cofactor evidence="1">
        <name>FAD</name>
        <dbReference type="ChEBI" id="CHEBI:57692"/>
    </cofactor>
</comment>
<dbReference type="InterPro" id="IPR004792">
    <property type="entry name" value="BaiN-like"/>
</dbReference>
<feature type="domain" description="RsdA/BaiN/AoA(So)-like Rossmann fold-like" evidence="4">
    <location>
        <begin position="11"/>
        <end position="424"/>
    </location>
</feature>
<evidence type="ECO:0000259" key="4">
    <source>
        <dbReference type="Pfam" id="PF03486"/>
    </source>
</evidence>
<dbReference type="PANTHER" id="PTHR42887:SF2">
    <property type="entry name" value="OS12G0638800 PROTEIN"/>
    <property type="match status" value="1"/>
</dbReference>
<evidence type="ECO:0000256" key="2">
    <source>
        <dbReference type="ARBA" id="ARBA00022630"/>
    </source>
</evidence>
<dbReference type="Gene3D" id="1.10.8.260">
    <property type="entry name" value="HI0933 insert domain-like"/>
    <property type="match status" value="1"/>
</dbReference>
<keyword evidence="7" id="KW-1185">Reference proteome</keyword>
<dbReference type="PANTHER" id="PTHR42887">
    <property type="entry name" value="OS12G0638800 PROTEIN"/>
    <property type="match status" value="1"/>
</dbReference>
<name>A0ABT0TY44_9BACT</name>
<feature type="domain" description="RsdA/BaiN/AoA(So)-like insert" evidence="5">
    <location>
        <begin position="202"/>
        <end position="372"/>
    </location>
</feature>
<dbReference type="SUPFAM" id="SSF160996">
    <property type="entry name" value="HI0933 insert domain-like"/>
    <property type="match status" value="1"/>
</dbReference>
<reference evidence="6 7" key="1">
    <citation type="journal article" date="2022" name="Syst. Appl. Microbiol.">
        <title>Rhodopirellula aestuarii sp. nov., a novel member of the genus Rhodopirellula isolated from brackish sediments collected in the Tagus River estuary, Portugal.</title>
        <authorList>
            <person name="Vitorino I.R."/>
            <person name="Klimek D."/>
            <person name="Calusinska M."/>
            <person name="Lobo-da-Cunha A."/>
            <person name="Vasconcelos V."/>
            <person name="Lage O.M."/>
        </authorList>
    </citation>
    <scope>NUCLEOTIDE SEQUENCE [LARGE SCALE GENOMIC DNA]</scope>
    <source>
        <strain evidence="6 7">ICT_H3.1</strain>
    </source>
</reference>
<proteinExistence type="predicted"/>
<dbReference type="InterPro" id="IPR036188">
    <property type="entry name" value="FAD/NAD-bd_sf"/>
</dbReference>
<protein>
    <submittedName>
        <fullName evidence="6">Aminoacetone oxidase family FAD-binding enzyme</fullName>
    </submittedName>
</protein>
<evidence type="ECO:0000259" key="5">
    <source>
        <dbReference type="Pfam" id="PF22780"/>
    </source>
</evidence>
<dbReference type="Gene3D" id="3.50.50.60">
    <property type="entry name" value="FAD/NAD(P)-binding domain"/>
    <property type="match status" value="1"/>
</dbReference>
<evidence type="ECO:0000313" key="7">
    <source>
        <dbReference type="Proteomes" id="UP001202961"/>
    </source>
</evidence>
<dbReference type="Pfam" id="PF03486">
    <property type="entry name" value="HI0933_like"/>
    <property type="match status" value="1"/>
</dbReference>
<keyword evidence="3" id="KW-0274">FAD</keyword>
<dbReference type="SUPFAM" id="SSF51905">
    <property type="entry name" value="FAD/NAD(P)-binding domain"/>
    <property type="match status" value="1"/>
</dbReference>
<dbReference type="InterPro" id="IPR057661">
    <property type="entry name" value="RsdA/BaiN/AoA(So)_Rossmann"/>
</dbReference>
<evidence type="ECO:0000256" key="3">
    <source>
        <dbReference type="ARBA" id="ARBA00022827"/>
    </source>
</evidence>
<dbReference type="EMBL" id="JAMQBK010000008">
    <property type="protein sequence ID" value="MCM2369527.1"/>
    <property type="molecule type" value="Genomic_DNA"/>
</dbReference>
<gene>
    <name evidence="6" type="ORF">NB063_02710</name>
</gene>
<dbReference type="NCBIfam" id="TIGR00275">
    <property type="entry name" value="aminoacetone oxidase family FAD-binding enzyme"/>
    <property type="match status" value="1"/>
</dbReference>
<evidence type="ECO:0000313" key="6">
    <source>
        <dbReference type="EMBL" id="MCM2369527.1"/>
    </source>
</evidence>
<sequence length="433" mass="46367">MPVSPHSNAPRIVVIGAGAAGMMAAAVAARRQCDVTLLEKNRKTGVKILMSGGTRCNLTHDTDARGITEAFGHAKRFLQPSVGKFPPTDVIKHFERLGVGTKREVTGKIFPSSNRALDVRDAMHRDMLDAGVRLETESAVRGIRPSESGGWIVSTTSPQGEHELTADKVIVTAGGRSWPGCGTTGDAYEWLANLGHSIVPTRPALVPLVGGTDATRALSGITLEDVVAEVHDNATASSKRPLVRRRASWLFTHFGFSGPAAMDVSGVMTAAESMRDRRLQLDILPEITEAELRERFSRRSGPDAKQTVYSTIAAWLPSRLATELVVSCGARTSDGDKTLAEFSTASMKQLIDCLKRWTLPVYDTRGFAKAEVTAGGVSLKDVDPRTMHSRRANGLYIAGEVLDVDGWIGGYNFQAAFSTGRAAALAATEPAEG</sequence>
<dbReference type="Pfam" id="PF22780">
    <property type="entry name" value="HI0933_like_1st"/>
    <property type="match status" value="1"/>
</dbReference>
<dbReference type="InterPro" id="IPR023166">
    <property type="entry name" value="BaiN-like_dom_sf"/>
</dbReference>
<organism evidence="6 7">
    <name type="scientific">Aporhodopirellula aestuarii</name>
    <dbReference type="NCBI Taxonomy" id="2950107"/>
    <lineage>
        <taxon>Bacteria</taxon>
        <taxon>Pseudomonadati</taxon>
        <taxon>Planctomycetota</taxon>
        <taxon>Planctomycetia</taxon>
        <taxon>Pirellulales</taxon>
        <taxon>Pirellulaceae</taxon>
        <taxon>Aporhodopirellula</taxon>
    </lineage>
</organism>
<comment type="caution">
    <text evidence="6">The sequence shown here is derived from an EMBL/GenBank/DDBJ whole genome shotgun (WGS) entry which is preliminary data.</text>
</comment>
<keyword evidence="2" id="KW-0285">Flavoprotein</keyword>
<accession>A0ABT0TY44</accession>
<evidence type="ECO:0000256" key="1">
    <source>
        <dbReference type="ARBA" id="ARBA00001974"/>
    </source>
</evidence>
<dbReference type="InterPro" id="IPR055178">
    <property type="entry name" value="RsdA/BaiN/AoA(So)-like_dom"/>
</dbReference>